<sequence>MTPIELQEERRAKLKTARELSRSINDKTPEKRAREIEREFDTLMAEVDELADQIETAKEARDSASQRIANRPGFDAADTSETTATEQNPALKPEQRMTAWAQARHHGADELRGLGLGQYLRSMVVGGKSDLERRALSEGSDSAGGYTVPDVLSAQLIDLARARSVCIAAGAQTVPLSSDQNRIAKLLTDPVPAWRNEGGAVAESDPTFAPVDLTPRSLAVQTLISAELLEDTLNLAVELPRVMAAAMAVELDRVALIGSGVAPDPRGIAATSGIGTFAQDATIASYANLSRARTGILSANHMPTAYVMHPRDEGNFTDLTDGDGQPLMAPRAVADIPMLTTTSLPIDGGTGDDESTIIAGDFTRLLLGIRSDVRIEILKTSTYASNLQYCLLAHMRADVAVTHPGAFYTLTGVGRAA</sequence>
<reference evidence="4 5" key="1">
    <citation type="submission" date="2022-05" db="EMBL/GenBank/DDBJ databases">
        <title>Seasonal and diel survey of microbial diversity of the Tyrrhenian coast.</title>
        <authorList>
            <person name="Gattoni G."/>
            <person name="Corral P."/>
        </authorList>
    </citation>
    <scope>NUCLEOTIDE SEQUENCE [LARGE SCALE GENOMIC DNA]</scope>
    <source>
        <strain evidence="4 5">V10</strain>
    </source>
</reference>
<feature type="region of interest" description="Disordered" evidence="2">
    <location>
        <begin position="1"/>
        <end position="32"/>
    </location>
</feature>
<feature type="domain" description="Phage capsid-like C-terminal" evidence="3">
    <location>
        <begin position="144"/>
        <end position="411"/>
    </location>
</feature>
<comment type="subcellular location">
    <subcellularLocation>
        <location evidence="1">Virion</location>
    </subcellularLocation>
</comment>
<gene>
    <name evidence="4" type="ORF">M3N55_10810</name>
</gene>
<dbReference type="EMBL" id="JALZWP010000010">
    <property type="protein sequence ID" value="MCL1629224.1"/>
    <property type="molecule type" value="Genomic_DNA"/>
</dbReference>
<evidence type="ECO:0000313" key="5">
    <source>
        <dbReference type="Proteomes" id="UP001202550"/>
    </source>
</evidence>
<dbReference type="Pfam" id="PF05065">
    <property type="entry name" value="Phage_capsid"/>
    <property type="match status" value="1"/>
</dbReference>
<feature type="compositionally biased region" description="Low complexity" evidence="2">
    <location>
        <begin position="75"/>
        <end position="86"/>
    </location>
</feature>
<keyword evidence="5" id="KW-1185">Reference proteome</keyword>
<dbReference type="Gene3D" id="3.30.2320.10">
    <property type="entry name" value="hypothetical protein PF0899 domain"/>
    <property type="match status" value="1"/>
</dbReference>
<evidence type="ECO:0000259" key="3">
    <source>
        <dbReference type="Pfam" id="PF05065"/>
    </source>
</evidence>
<dbReference type="InterPro" id="IPR024455">
    <property type="entry name" value="Phage_capsid"/>
</dbReference>
<feature type="compositionally biased region" description="Basic and acidic residues" evidence="2">
    <location>
        <begin position="7"/>
        <end position="32"/>
    </location>
</feature>
<dbReference type="NCBIfam" id="TIGR01554">
    <property type="entry name" value="major_cap_HK97"/>
    <property type="match status" value="1"/>
</dbReference>
<dbReference type="SUPFAM" id="SSF56563">
    <property type="entry name" value="Major capsid protein gp5"/>
    <property type="match status" value="1"/>
</dbReference>
<dbReference type="RefSeq" id="WP_249058707.1">
    <property type="nucleotide sequence ID" value="NZ_JALZWP010000010.1"/>
</dbReference>
<accession>A0ABT0M4K3</accession>
<proteinExistence type="predicted"/>
<evidence type="ECO:0000313" key="4">
    <source>
        <dbReference type="EMBL" id="MCL1629224.1"/>
    </source>
</evidence>
<dbReference type="InterPro" id="IPR054612">
    <property type="entry name" value="Phage_capsid-like_C"/>
</dbReference>
<evidence type="ECO:0000256" key="1">
    <source>
        <dbReference type="ARBA" id="ARBA00004328"/>
    </source>
</evidence>
<comment type="caution">
    <text evidence="4">The sequence shown here is derived from an EMBL/GenBank/DDBJ whole genome shotgun (WGS) entry which is preliminary data.</text>
</comment>
<name>A0ABT0M4K3_9RHOB</name>
<dbReference type="Proteomes" id="UP001202550">
    <property type="component" value="Unassembled WGS sequence"/>
</dbReference>
<protein>
    <submittedName>
        <fullName evidence="4">Phage major capsid protein</fullName>
    </submittedName>
</protein>
<evidence type="ECO:0000256" key="2">
    <source>
        <dbReference type="SAM" id="MobiDB-lite"/>
    </source>
</evidence>
<dbReference type="Gene3D" id="3.30.2400.10">
    <property type="entry name" value="Major capsid protein gp5"/>
    <property type="match status" value="1"/>
</dbReference>
<feature type="region of interest" description="Disordered" evidence="2">
    <location>
        <begin position="56"/>
        <end position="95"/>
    </location>
</feature>
<organism evidence="4 5">
    <name type="scientific">Roseinatronobacter domitianus</name>
    <dbReference type="NCBI Taxonomy" id="2940293"/>
    <lineage>
        <taxon>Bacteria</taxon>
        <taxon>Pseudomonadati</taxon>
        <taxon>Pseudomonadota</taxon>
        <taxon>Alphaproteobacteria</taxon>
        <taxon>Rhodobacterales</taxon>
        <taxon>Paracoccaceae</taxon>
        <taxon>Roseinatronobacter</taxon>
    </lineage>
</organism>